<feature type="domain" description="LTD" evidence="6">
    <location>
        <begin position="277"/>
        <end position="382"/>
    </location>
</feature>
<keyword evidence="3" id="KW-0378">Hydrolase</keyword>
<dbReference type="Pfam" id="PF00932">
    <property type="entry name" value="LTD"/>
    <property type="match status" value="1"/>
</dbReference>
<keyword evidence="1" id="KW-0540">Nuclease</keyword>
<organism evidence="7 8">
    <name type="scientific">Paenibacillus urinalis</name>
    <dbReference type="NCBI Taxonomy" id="521520"/>
    <lineage>
        <taxon>Bacteria</taxon>
        <taxon>Bacillati</taxon>
        <taxon>Bacillota</taxon>
        <taxon>Bacilli</taxon>
        <taxon>Bacillales</taxon>
        <taxon>Paenibacillaceae</taxon>
        <taxon>Paenibacillus</taxon>
    </lineage>
</organism>
<dbReference type="PROSITE" id="PS50830">
    <property type="entry name" value="TNASE_3"/>
    <property type="match status" value="1"/>
</dbReference>
<dbReference type="Pfam" id="PF07833">
    <property type="entry name" value="Cu_amine_oxidN1"/>
    <property type="match status" value="1"/>
</dbReference>
<dbReference type="SUPFAM" id="SSF50199">
    <property type="entry name" value="Staphylococcal nuclease"/>
    <property type="match status" value="1"/>
</dbReference>
<dbReference type="SUPFAM" id="SSF55383">
    <property type="entry name" value="Copper amine oxidase, domain N"/>
    <property type="match status" value="1"/>
</dbReference>
<evidence type="ECO:0000259" key="5">
    <source>
        <dbReference type="PROSITE" id="PS50830"/>
    </source>
</evidence>
<dbReference type="InterPro" id="IPR012854">
    <property type="entry name" value="Cu_amine_oxidase-like_N"/>
</dbReference>
<evidence type="ECO:0000256" key="3">
    <source>
        <dbReference type="ARBA" id="ARBA00022801"/>
    </source>
</evidence>
<dbReference type="Gene3D" id="3.30.457.10">
    <property type="entry name" value="Copper amine oxidase-like, N-terminal domain"/>
    <property type="match status" value="1"/>
</dbReference>
<evidence type="ECO:0000256" key="1">
    <source>
        <dbReference type="ARBA" id="ARBA00022722"/>
    </source>
</evidence>
<dbReference type="InterPro" id="IPR036582">
    <property type="entry name" value="Mao_N_sf"/>
</dbReference>
<dbReference type="PANTHER" id="PTHR12302:SF3">
    <property type="entry name" value="SERINE_THREONINE-PROTEIN KINASE 31"/>
    <property type="match status" value="1"/>
</dbReference>
<dbReference type="AlphaFoldDB" id="A0AAX3N2X8"/>
<evidence type="ECO:0000256" key="2">
    <source>
        <dbReference type="ARBA" id="ARBA00022759"/>
    </source>
</evidence>
<dbReference type="InterPro" id="IPR036415">
    <property type="entry name" value="Lamin_tail_dom_sf"/>
</dbReference>
<evidence type="ECO:0000259" key="6">
    <source>
        <dbReference type="PROSITE" id="PS51841"/>
    </source>
</evidence>
<dbReference type="Pfam" id="PF00565">
    <property type="entry name" value="SNase"/>
    <property type="match status" value="1"/>
</dbReference>
<dbReference type="GO" id="GO:0016787">
    <property type="term" value="F:hydrolase activity"/>
    <property type="evidence" value="ECO:0007669"/>
    <property type="project" value="UniProtKB-KW"/>
</dbReference>
<dbReference type="EMBL" id="CP118101">
    <property type="protein sequence ID" value="WDH83469.1"/>
    <property type="molecule type" value="Genomic_DNA"/>
</dbReference>
<dbReference type="Gene3D" id="2.40.50.90">
    <property type="match status" value="1"/>
</dbReference>
<accession>A0AAX3N2X8</accession>
<reference evidence="7" key="1">
    <citation type="submission" date="2023-02" db="EMBL/GenBank/DDBJ databases">
        <title>Pathogen: clinical or host-associated sample.</title>
        <authorList>
            <person name="Hergert J."/>
            <person name="Casey R."/>
            <person name="Wagner J."/>
            <person name="Young E.L."/>
            <person name="Oakeson K.F."/>
        </authorList>
    </citation>
    <scope>NUCLEOTIDE SEQUENCE</scope>
    <source>
        <strain evidence="7">2022CK-00830</strain>
    </source>
</reference>
<dbReference type="PANTHER" id="PTHR12302">
    <property type="entry name" value="EBNA2 BINDING PROTEIN P100"/>
    <property type="match status" value="1"/>
</dbReference>
<evidence type="ECO:0000313" key="7">
    <source>
        <dbReference type="EMBL" id="WDH83469.1"/>
    </source>
</evidence>
<dbReference type="InterPro" id="IPR035437">
    <property type="entry name" value="SNase_OB-fold_sf"/>
</dbReference>
<sequence length="388" mass="42617">MKKRMLVLIMICSLVFPAFAIPTASAAAAPVVYLDGEKLSFNTNPIIKNGSTLVPMRLIFEKQGAKVSWNNTTKTVTATKRSTTIKYTIGQKKATVNGSTFTLNTPGEILKGSTLVPLRFVSESLGNSVGWFNKSKTVTISSASMLKAKVTKVTDGDTITVKLNDGTEEKVRFIGVDTPESVHPDADRNTSEGVVVSEYTKKQLLNKTVMLELDAGERDNYGRLLAYVYLNDMMFNAKLAEEGYATQMTYQPNVRWVDLFGALVANARSNDRGLWAYDGENGSKVTGTTGKLVIEKVDYQNEIVTIKNKDSKTINLTGWKLVSVKGNQVYTFPDGYTLAPGKTVYVTSGKNAKAAAGYLKWTTANVHNNDENDPAELYDMNDKLISKY</sequence>
<dbReference type="SMART" id="SM00318">
    <property type="entry name" value="SNc"/>
    <property type="match status" value="1"/>
</dbReference>
<gene>
    <name evidence="7" type="ORF">PUW23_04275</name>
</gene>
<dbReference type="GO" id="GO:0004519">
    <property type="term" value="F:endonuclease activity"/>
    <property type="evidence" value="ECO:0007669"/>
    <property type="project" value="UniProtKB-KW"/>
</dbReference>
<evidence type="ECO:0000313" key="8">
    <source>
        <dbReference type="Proteomes" id="UP001220962"/>
    </source>
</evidence>
<protein>
    <submittedName>
        <fullName evidence="7">Stalk domain-containing protein</fullName>
    </submittedName>
</protein>
<name>A0AAX3N2X8_9BACL</name>
<dbReference type="Proteomes" id="UP001220962">
    <property type="component" value="Chromosome"/>
</dbReference>
<dbReference type="InterPro" id="IPR016071">
    <property type="entry name" value="Staphylococal_nuclease_OB-fold"/>
</dbReference>
<dbReference type="RefSeq" id="WP_205054120.1">
    <property type="nucleotide sequence ID" value="NZ_CP118101.1"/>
</dbReference>
<evidence type="ECO:0000256" key="4">
    <source>
        <dbReference type="SAM" id="SignalP"/>
    </source>
</evidence>
<keyword evidence="4" id="KW-0732">Signal</keyword>
<feature type="domain" description="TNase-like" evidence="5">
    <location>
        <begin position="144"/>
        <end position="277"/>
    </location>
</feature>
<dbReference type="SUPFAM" id="SSF74853">
    <property type="entry name" value="Lamin A/C globular tail domain"/>
    <property type="match status" value="1"/>
</dbReference>
<feature type="chain" id="PRO_5043646077" evidence="4">
    <location>
        <begin position="21"/>
        <end position="388"/>
    </location>
</feature>
<dbReference type="InterPro" id="IPR001322">
    <property type="entry name" value="Lamin_tail_dom"/>
</dbReference>
<proteinExistence type="predicted"/>
<keyword evidence="2" id="KW-0255">Endonuclease</keyword>
<dbReference type="PROSITE" id="PS51841">
    <property type="entry name" value="LTD"/>
    <property type="match status" value="1"/>
</dbReference>
<dbReference type="Gene3D" id="2.60.40.1260">
    <property type="entry name" value="Lamin Tail domain"/>
    <property type="match status" value="1"/>
</dbReference>
<feature type="signal peptide" evidence="4">
    <location>
        <begin position="1"/>
        <end position="20"/>
    </location>
</feature>